<accession>A0A2P5DLE9</accession>
<dbReference type="Proteomes" id="UP000237105">
    <property type="component" value="Unassembled WGS sequence"/>
</dbReference>
<name>A0A2P5DLE9_PARAD</name>
<protein>
    <submittedName>
        <fullName evidence="1">Uncharacterized protein</fullName>
    </submittedName>
</protein>
<evidence type="ECO:0000313" key="1">
    <source>
        <dbReference type="EMBL" id="PON74122.1"/>
    </source>
</evidence>
<dbReference type="EMBL" id="JXTB01000030">
    <property type="protein sequence ID" value="PON74122.1"/>
    <property type="molecule type" value="Genomic_DNA"/>
</dbReference>
<dbReference type="AlphaFoldDB" id="A0A2P5DLE9"/>
<reference evidence="2" key="1">
    <citation type="submission" date="2016-06" db="EMBL/GenBank/DDBJ databases">
        <title>Parallel loss of symbiosis genes in relatives of nitrogen-fixing non-legume Parasponia.</title>
        <authorList>
            <person name="Van Velzen R."/>
            <person name="Holmer R."/>
            <person name="Bu F."/>
            <person name="Rutten L."/>
            <person name="Van Zeijl A."/>
            <person name="Liu W."/>
            <person name="Santuari L."/>
            <person name="Cao Q."/>
            <person name="Sharma T."/>
            <person name="Shen D."/>
            <person name="Roswanjaya Y."/>
            <person name="Wardhani T."/>
            <person name="Kalhor M.S."/>
            <person name="Jansen J."/>
            <person name="Van den Hoogen J."/>
            <person name="Gungor B."/>
            <person name="Hartog M."/>
            <person name="Hontelez J."/>
            <person name="Verver J."/>
            <person name="Yang W.-C."/>
            <person name="Schijlen E."/>
            <person name="Repin R."/>
            <person name="Schilthuizen M."/>
            <person name="Schranz E."/>
            <person name="Heidstra R."/>
            <person name="Miyata K."/>
            <person name="Fedorova E."/>
            <person name="Kohlen W."/>
            <person name="Bisseling T."/>
            <person name="Smit S."/>
            <person name="Geurts R."/>
        </authorList>
    </citation>
    <scope>NUCLEOTIDE SEQUENCE [LARGE SCALE GENOMIC DNA]</scope>
    <source>
        <strain evidence="2">cv. WU1-14</strain>
    </source>
</reference>
<organism evidence="1 2">
    <name type="scientific">Parasponia andersonii</name>
    <name type="common">Sponia andersonii</name>
    <dbReference type="NCBI Taxonomy" id="3476"/>
    <lineage>
        <taxon>Eukaryota</taxon>
        <taxon>Viridiplantae</taxon>
        <taxon>Streptophyta</taxon>
        <taxon>Embryophyta</taxon>
        <taxon>Tracheophyta</taxon>
        <taxon>Spermatophyta</taxon>
        <taxon>Magnoliopsida</taxon>
        <taxon>eudicotyledons</taxon>
        <taxon>Gunneridae</taxon>
        <taxon>Pentapetalae</taxon>
        <taxon>rosids</taxon>
        <taxon>fabids</taxon>
        <taxon>Rosales</taxon>
        <taxon>Cannabaceae</taxon>
        <taxon>Parasponia</taxon>
    </lineage>
</organism>
<feature type="non-terminal residue" evidence="1">
    <location>
        <position position="1"/>
    </location>
</feature>
<comment type="caution">
    <text evidence="1">The sequence shown here is derived from an EMBL/GenBank/DDBJ whole genome shotgun (WGS) entry which is preliminary data.</text>
</comment>
<gene>
    <name evidence="1" type="ORF">PanWU01x14_053320</name>
</gene>
<sequence>KPESHTVFSLAGKELSSVDKLFVLNGCSWQVGLEQGSNRIWFHQG</sequence>
<evidence type="ECO:0000313" key="2">
    <source>
        <dbReference type="Proteomes" id="UP000237105"/>
    </source>
</evidence>
<keyword evidence="2" id="KW-1185">Reference proteome</keyword>
<proteinExistence type="predicted"/>